<dbReference type="OrthoDB" id="984078at2759"/>
<dbReference type="PANTHER" id="PTHR34538">
    <property type="entry name" value="EXPRESSED PROTEIN"/>
    <property type="match status" value="1"/>
</dbReference>
<proteinExistence type="predicted"/>
<keyword evidence="2" id="KW-1185">Reference proteome</keyword>
<gene>
    <name evidence="1" type="ORF">D8674_038317</name>
</gene>
<dbReference type="AlphaFoldDB" id="A0A5N5I7I0"/>
<dbReference type="PANTHER" id="PTHR34538:SF4">
    <property type="entry name" value="EXPRESSED PROTEIN"/>
    <property type="match status" value="1"/>
</dbReference>
<dbReference type="EMBL" id="SMOL01000061">
    <property type="protein sequence ID" value="KAB2634481.1"/>
    <property type="molecule type" value="Genomic_DNA"/>
</dbReference>
<reference evidence="1 2" key="1">
    <citation type="submission" date="2019-09" db="EMBL/GenBank/DDBJ databases">
        <authorList>
            <person name="Ou C."/>
        </authorList>
    </citation>
    <scope>NUCLEOTIDE SEQUENCE [LARGE SCALE GENOMIC DNA]</scope>
    <source>
        <strain evidence="1">S2</strain>
        <tissue evidence="1">Leaf</tissue>
    </source>
</reference>
<evidence type="ECO:0000313" key="1">
    <source>
        <dbReference type="EMBL" id="KAB2634481.1"/>
    </source>
</evidence>
<evidence type="ECO:0000313" key="2">
    <source>
        <dbReference type="Proteomes" id="UP000327157"/>
    </source>
</evidence>
<protein>
    <submittedName>
        <fullName evidence="1">Uncharacterized protein</fullName>
    </submittedName>
</protein>
<comment type="caution">
    <text evidence="1">The sequence shown here is derived from an EMBL/GenBank/DDBJ whole genome shotgun (WGS) entry which is preliminary data.</text>
</comment>
<reference evidence="1 2" key="2">
    <citation type="submission" date="2019-11" db="EMBL/GenBank/DDBJ databases">
        <title>A de novo genome assembly of a pear dwarfing rootstock.</title>
        <authorList>
            <person name="Wang F."/>
            <person name="Wang J."/>
            <person name="Li S."/>
            <person name="Zhang Y."/>
            <person name="Fang M."/>
            <person name="Ma L."/>
            <person name="Zhao Y."/>
            <person name="Jiang S."/>
        </authorList>
    </citation>
    <scope>NUCLEOTIDE SEQUENCE [LARGE SCALE GENOMIC DNA]</scope>
    <source>
        <strain evidence="1">S2</strain>
        <tissue evidence="1">Leaf</tissue>
    </source>
</reference>
<name>A0A5N5I7I0_9ROSA</name>
<organism evidence="1 2">
    <name type="scientific">Pyrus ussuriensis x Pyrus communis</name>
    <dbReference type="NCBI Taxonomy" id="2448454"/>
    <lineage>
        <taxon>Eukaryota</taxon>
        <taxon>Viridiplantae</taxon>
        <taxon>Streptophyta</taxon>
        <taxon>Embryophyta</taxon>
        <taxon>Tracheophyta</taxon>
        <taxon>Spermatophyta</taxon>
        <taxon>Magnoliopsida</taxon>
        <taxon>eudicotyledons</taxon>
        <taxon>Gunneridae</taxon>
        <taxon>Pentapetalae</taxon>
        <taxon>rosids</taxon>
        <taxon>fabids</taxon>
        <taxon>Rosales</taxon>
        <taxon>Rosaceae</taxon>
        <taxon>Amygdaloideae</taxon>
        <taxon>Maleae</taxon>
        <taxon>Pyrus</taxon>
    </lineage>
</organism>
<sequence>MGCCRGSYLLRQLFWKLKSQWKQCLGRKKCYNRFRYDLQSYSLNFDDGFDGHRS</sequence>
<accession>A0A5N5I7I0</accession>
<dbReference type="Proteomes" id="UP000327157">
    <property type="component" value="Unassembled WGS sequence"/>
</dbReference>